<reference evidence="5 6" key="1">
    <citation type="journal article" date="2020" name="ISME J.">
        <title>Uncovering the hidden diversity of litter-decomposition mechanisms in mushroom-forming fungi.</title>
        <authorList>
            <person name="Floudas D."/>
            <person name="Bentzer J."/>
            <person name="Ahren D."/>
            <person name="Johansson T."/>
            <person name="Persson P."/>
            <person name="Tunlid A."/>
        </authorList>
    </citation>
    <scope>NUCLEOTIDE SEQUENCE [LARGE SCALE GENOMIC DNA]</scope>
    <source>
        <strain evidence="5 6">CBS 406.79</strain>
    </source>
</reference>
<dbReference type="SMART" id="SM00950">
    <property type="entry name" value="Piwi"/>
    <property type="match status" value="1"/>
</dbReference>
<evidence type="ECO:0000256" key="1">
    <source>
        <dbReference type="RuleBase" id="RU361178"/>
    </source>
</evidence>
<comment type="caution">
    <text evidence="5">The sequence shown here is derived from an EMBL/GenBank/DDBJ whole genome shotgun (WGS) entry which is preliminary data.</text>
</comment>
<name>A0A8H5LPF3_9AGAR</name>
<dbReference type="SUPFAM" id="SSF53098">
    <property type="entry name" value="Ribonuclease H-like"/>
    <property type="match status" value="1"/>
</dbReference>
<dbReference type="PROSITE" id="PS50822">
    <property type="entry name" value="PIWI"/>
    <property type="match status" value="1"/>
</dbReference>
<evidence type="ECO:0000259" key="4">
    <source>
        <dbReference type="PROSITE" id="PS50822"/>
    </source>
</evidence>
<dbReference type="Pfam" id="PF16488">
    <property type="entry name" value="ArgoL2"/>
    <property type="match status" value="1"/>
</dbReference>
<dbReference type="SUPFAM" id="SSF101690">
    <property type="entry name" value="PAZ domain"/>
    <property type="match status" value="1"/>
</dbReference>
<dbReference type="PROSITE" id="PS50821">
    <property type="entry name" value="PAZ"/>
    <property type="match status" value="1"/>
</dbReference>
<dbReference type="PANTHER" id="PTHR22891">
    <property type="entry name" value="EUKARYOTIC TRANSLATION INITIATION FACTOR 2C"/>
    <property type="match status" value="1"/>
</dbReference>
<dbReference type="OrthoDB" id="10252740at2759"/>
<comment type="similarity">
    <text evidence="1">Belongs to the argonaute family.</text>
</comment>
<dbReference type="Pfam" id="PF02171">
    <property type="entry name" value="Piwi"/>
    <property type="match status" value="1"/>
</dbReference>
<feature type="domain" description="PAZ" evidence="3">
    <location>
        <begin position="286"/>
        <end position="388"/>
    </location>
</feature>
<dbReference type="SMART" id="SM01163">
    <property type="entry name" value="DUF1785"/>
    <property type="match status" value="1"/>
</dbReference>
<dbReference type="Gene3D" id="3.30.420.10">
    <property type="entry name" value="Ribonuclease H-like superfamily/Ribonuclease H"/>
    <property type="match status" value="1"/>
</dbReference>
<feature type="compositionally biased region" description="Basic and acidic residues" evidence="2">
    <location>
        <begin position="7"/>
        <end position="29"/>
    </location>
</feature>
<dbReference type="InterPro" id="IPR032472">
    <property type="entry name" value="ArgoL2"/>
</dbReference>
<dbReference type="SMART" id="SM00949">
    <property type="entry name" value="PAZ"/>
    <property type="match status" value="1"/>
</dbReference>
<dbReference type="Pfam" id="PF16486">
    <property type="entry name" value="ArgoN"/>
    <property type="match status" value="1"/>
</dbReference>
<dbReference type="AlphaFoldDB" id="A0A8H5LPF3"/>
<dbReference type="InterPro" id="IPR012337">
    <property type="entry name" value="RNaseH-like_sf"/>
</dbReference>
<dbReference type="InterPro" id="IPR045246">
    <property type="entry name" value="Piwi_ago-like"/>
</dbReference>
<dbReference type="InterPro" id="IPR036085">
    <property type="entry name" value="PAZ_dom_sf"/>
</dbReference>
<evidence type="ECO:0000313" key="5">
    <source>
        <dbReference type="EMBL" id="KAF5364732.1"/>
    </source>
</evidence>
<dbReference type="Gene3D" id="2.170.260.10">
    <property type="entry name" value="paz domain"/>
    <property type="match status" value="1"/>
</dbReference>
<keyword evidence="6" id="KW-1185">Reference proteome</keyword>
<gene>
    <name evidence="5" type="ORF">D9757_012485</name>
</gene>
<dbReference type="Gene3D" id="3.40.50.2300">
    <property type="match status" value="1"/>
</dbReference>
<dbReference type="GO" id="GO:0003723">
    <property type="term" value="F:RNA binding"/>
    <property type="evidence" value="ECO:0007669"/>
    <property type="project" value="InterPro"/>
</dbReference>
<proteinExistence type="inferred from homology"/>
<evidence type="ECO:0000256" key="2">
    <source>
        <dbReference type="SAM" id="MobiDB-lite"/>
    </source>
</evidence>
<dbReference type="InterPro" id="IPR036397">
    <property type="entry name" value="RNaseH_sf"/>
</dbReference>
<feature type="region of interest" description="Disordered" evidence="2">
    <location>
        <begin position="1"/>
        <end position="45"/>
    </location>
</feature>
<evidence type="ECO:0000313" key="6">
    <source>
        <dbReference type="Proteomes" id="UP000518752"/>
    </source>
</evidence>
<dbReference type="CDD" id="cd02846">
    <property type="entry name" value="PAZ_argonaute_like"/>
    <property type="match status" value="1"/>
</dbReference>
<feature type="domain" description="Piwi" evidence="4">
    <location>
        <begin position="563"/>
        <end position="916"/>
    </location>
</feature>
<protein>
    <recommendedName>
        <fullName evidence="7">Piwi-domain-containing protein</fullName>
    </recommendedName>
</protein>
<dbReference type="Pfam" id="PF08699">
    <property type="entry name" value="ArgoL1"/>
    <property type="match status" value="1"/>
</dbReference>
<organism evidence="5 6">
    <name type="scientific">Collybiopsis confluens</name>
    <dbReference type="NCBI Taxonomy" id="2823264"/>
    <lineage>
        <taxon>Eukaryota</taxon>
        <taxon>Fungi</taxon>
        <taxon>Dikarya</taxon>
        <taxon>Basidiomycota</taxon>
        <taxon>Agaricomycotina</taxon>
        <taxon>Agaricomycetes</taxon>
        <taxon>Agaricomycetidae</taxon>
        <taxon>Agaricales</taxon>
        <taxon>Marasmiineae</taxon>
        <taxon>Omphalotaceae</taxon>
        <taxon>Collybiopsis</taxon>
    </lineage>
</organism>
<dbReference type="Proteomes" id="UP000518752">
    <property type="component" value="Unassembled WGS sequence"/>
</dbReference>
<dbReference type="CDD" id="cd04657">
    <property type="entry name" value="Piwi_ago-like"/>
    <property type="match status" value="1"/>
</dbReference>
<dbReference type="InterPro" id="IPR032474">
    <property type="entry name" value="Argonaute_N"/>
</dbReference>
<sequence>MSQFQRGRGDHGGRGGDRGGRGRGGERGGRGAPGGGGPVLFKGPAPIDQRLSQQKNDLALVKTLSSLQQTPERPLRPGYGTEGIPVTLRANFFPVRLPKVPVQDYNIEITPKAEAKWLKERLFTLLEESAAFRPFRSHTAHDKSSRLLSAKPLPQPLTIAVPFFEEGASGPKAGDIVYSITITFTRELDPKQLTSYMEGQPQFRNYNPLPLVSALNAVLQQHASRTGVKVGQNKYFFPTSSKGVYLSPGISAFQGFFVSVRPTFNQLMVNVNACMTAFIDPGNLADALLSFNRNSRGAMPNLPRELMGKVKLTTRYMGYKKRHTIERVGPNTARKQTFILDQQGEISVEQYFLKQYNIKLKHATDVPVINVGKKRSNYIPAELCEIEPGQAFRGKLNEDQQAQMIRAACVPPRPNAEAIVGDGFKKLGLIPTSNGFGVEVSDEMAVVPARELRAPSVNYRVGTPKVMNGAWNILNVQFHRAATIRPGWSVLFNGPEDGRLRNLIQGFAQKMQKSGMSIPTALPQLLVAALGPTDSDPGRLQSLTKIRNILQEHLQKIKIKPAFVLVLLSRRDNYIYPGIKRIGDVELGVQTICMLLSKIVDKEPNKQDQYFSNVVLKLNTKLGGINHKARVLPCSRSLPDIAGLPFQLDETAMKWLRKKPTMMVGIDVTHNTGMESKVGIPSIAAVVASVDSDFVQFPGSLRLQKTDEVKEMLDELADMMVERLKFYQDKNKGVLPERVFIFRDGVSEVVSADGSSKNLKYNDLIVQGQYDTVLSEELPQILKAFQRFNTKERKTTYRPQLSIIICGKRHHARFFPTDSQFADRNGNTRPGTVVDRGVTSVFDFDFYLQAHAGLQGSVKATHYTIVYDENRFTADEIQQGTHNTSYLYARATKAVSLMPPAYYADLAAERGRCYLNDFLIGSDKASSAGAGARSRNDKKVEMKMNYDAAVKAWGNGLHPDMRGTMFYI</sequence>
<dbReference type="InterPro" id="IPR014811">
    <property type="entry name" value="ArgoL1"/>
</dbReference>
<evidence type="ECO:0008006" key="7">
    <source>
        <dbReference type="Google" id="ProtNLM"/>
    </source>
</evidence>
<dbReference type="InterPro" id="IPR003100">
    <property type="entry name" value="PAZ_dom"/>
</dbReference>
<dbReference type="Pfam" id="PF02170">
    <property type="entry name" value="PAZ"/>
    <property type="match status" value="1"/>
</dbReference>
<accession>A0A8H5LPF3</accession>
<dbReference type="InterPro" id="IPR003165">
    <property type="entry name" value="Piwi"/>
</dbReference>
<evidence type="ECO:0000259" key="3">
    <source>
        <dbReference type="PROSITE" id="PS50821"/>
    </source>
</evidence>
<dbReference type="EMBL" id="JAACJN010000182">
    <property type="protein sequence ID" value="KAF5364732.1"/>
    <property type="molecule type" value="Genomic_DNA"/>
</dbReference>